<dbReference type="EMBL" id="FOXR01000051">
    <property type="protein sequence ID" value="SFQ44698.1"/>
    <property type="molecule type" value="Genomic_DNA"/>
</dbReference>
<dbReference type="AlphaFoldDB" id="A0A1I5YKH9"/>
<sequence>MRRVKIYVILLLTVLFMPIFGISVRAANVTDMYFYFYLSGNNWRYTEGRAKENTTSVYVHLQEAPIYFVYARAEGYRTASGSTTGTYYWYNDTIGGDVVLPKGQQSSIRTLIYERGGRIARLGIKQFTEDGVAYGVWSPDSTRQYVVVN</sequence>
<protein>
    <submittedName>
        <fullName evidence="1">Uncharacterized protein</fullName>
    </submittedName>
</protein>
<keyword evidence="2" id="KW-1185">Reference proteome</keyword>
<dbReference type="RefSeq" id="WP_025747781.1">
    <property type="nucleotide sequence ID" value="NZ_FOXR01000051.1"/>
</dbReference>
<organism evidence="1 2">
    <name type="scientific">Caldicoprobacter faecalis</name>
    <dbReference type="NCBI Taxonomy" id="937334"/>
    <lineage>
        <taxon>Bacteria</taxon>
        <taxon>Bacillati</taxon>
        <taxon>Bacillota</taxon>
        <taxon>Clostridia</taxon>
        <taxon>Caldicoprobacterales</taxon>
        <taxon>Caldicoprobacteraceae</taxon>
        <taxon>Caldicoprobacter</taxon>
    </lineage>
</organism>
<gene>
    <name evidence="1" type="ORF">SAMN05444406_1511</name>
</gene>
<accession>A0A1I5YKH9</accession>
<reference evidence="1 2" key="1">
    <citation type="submission" date="2016-10" db="EMBL/GenBank/DDBJ databases">
        <authorList>
            <person name="de Groot N.N."/>
        </authorList>
    </citation>
    <scope>NUCLEOTIDE SEQUENCE [LARGE SCALE GENOMIC DNA]</scope>
    <source>
        <strain evidence="1 2">DSM 20678</strain>
    </source>
</reference>
<evidence type="ECO:0000313" key="1">
    <source>
        <dbReference type="EMBL" id="SFQ44698.1"/>
    </source>
</evidence>
<dbReference type="STRING" id="937334.SAMN05444406_1511"/>
<name>A0A1I5YKH9_9FIRM</name>
<dbReference type="OrthoDB" id="1910120at2"/>
<proteinExistence type="predicted"/>
<evidence type="ECO:0000313" key="2">
    <source>
        <dbReference type="Proteomes" id="UP000198577"/>
    </source>
</evidence>
<dbReference type="Proteomes" id="UP000198577">
    <property type="component" value="Unassembled WGS sequence"/>
</dbReference>